<proteinExistence type="predicted"/>
<dbReference type="AlphaFoldDB" id="A0AAW2ZFA4"/>
<dbReference type="GO" id="GO:0005096">
    <property type="term" value="F:GTPase activator activity"/>
    <property type="evidence" value="ECO:0007669"/>
    <property type="project" value="TreeGrafter"/>
</dbReference>
<dbReference type="SMART" id="SM00248">
    <property type="entry name" value="ANK"/>
    <property type="match status" value="3"/>
</dbReference>
<feature type="repeat" description="ANK" evidence="1">
    <location>
        <begin position="104"/>
        <end position="136"/>
    </location>
</feature>
<dbReference type="Gene3D" id="1.10.10.750">
    <property type="entry name" value="Ypt/Rab-GAP domain of gyp1p, domain 1"/>
    <property type="match status" value="1"/>
</dbReference>
<dbReference type="GO" id="GO:0031267">
    <property type="term" value="F:small GTPase binding"/>
    <property type="evidence" value="ECO:0007669"/>
    <property type="project" value="TreeGrafter"/>
</dbReference>
<comment type="caution">
    <text evidence="3">The sequence shown here is derived from an EMBL/GenBank/DDBJ whole genome shotgun (WGS) entry which is preliminary data.</text>
</comment>
<accession>A0AAW2ZFA4</accession>
<dbReference type="SUPFAM" id="SSF48403">
    <property type="entry name" value="Ankyrin repeat"/>
    <property type="match status" value="1"/>
</dbReference>
<dbReference type="Gene3D" id="1.10.472.80">
    <property type="entry name" value="Ypt/Rab-GAP domain of gyp1p, domain 3"/>
    <property type="match status" value="1"/>
</dbReference>
<protein>
    <submittedName>
        <fullName evidence="3">USP6NL</fullName>
    </submittedName>
</protein>
<dbReference type="Proteomes" id="UP001431209">
    <property type="component" value="Unassembled WGS sequence"/>
</dbReference>
<feature type="repeat" description="ANK" evidence="1">
    <location>
        <begin position="70"/>
        <end position="103"/>
    </location>
</feature>
<reference evidence="3 4" key="1">
    <citation type="submission" date="2024-03" db="EMBL/GenBank/DDBJ databases">
        <title>The Acrasis kona genome and developmental transcriptomes reveal deep origins of eukaryotic multicellular pathways.</title>
        <authorList>
            <person name="Sheikh S."/>
            <person name="Fu C.-J."/>
            <person name="Brown M.W."/>
            <person name="Baldauf S.L."/>
        </authorList>
    </citation>
    <scope>NUCLEOTIDE SEQUENCE [LARGE SCALE GENOMIC DNA]</scope>
    <source>
        <strain evidence="3 4">ATCC MYA-3509</strain>
    </source>
</reference>
<dbReference type="SMART" id="SM00164">
    <property type="entry name" value="TBC"/>
    <property type="match status" value="1"/>
</dbReference>
<dbReference type="PRINTS" id="PR01415">
    <property type="entry name" value="ANKYRIN"/>
</dbReference>
<sequence>MDVEEQPVSEPVIYTEISEAAKSGNVMLLLKLLTGSEMTVDECDNILDDAMKPIPVKPEIETLNFTEPDTGNTPLHFAAKFNKIDCISILLRCDGVEVNAPNKEGQTPLHLSVISDAIQITHLLLHKGGDLNYKDLSDETPVTLAVSLKRESCFKLMMEFGADVSLLYTPAMQEEISNSIQYDHRGFVIDAQNEKATHPKLDRALQVQNNKEELRLPKWQKMMRKCKANVLSDKPKLFGGYPHKKIKERVRKGVPDAARADLWMVLSGAEVRKAKNAGIYQELRKQPSRHVKQIDLDINRCYRDHKMFIQRYGPGQIKLFNVLKAYSVHNARLGYCQGMASITALILMYLPEEEDAFWLLASVLEDEKYSLAGCFEDGFPRLFESFYIHERIIESFLPRLYKQMSKAKVETSMYATRWYMQVMLDILPFEASIRVWDLFISEGRKVVYSFALGVLKMNEEQLRSADFENMVHQLNGLERSDIDFTELVRLATKTKIKHKKISAFEAMYMKNKKKLEETNGGTPK</sequence>
<dbReference type="InterPro" id="IPR035969">
    <property type="entry name" value="Rab-GAP_TBC_sf"/>
</dbReference>
<dbReference type="PANTHER" id="PTHR47219:SF9">
    <property type="entry name" value="GTPASE ACTIVATING PROTEIN AND CENTROSOME-ASSOCIATED, ISOFORM B"/>
    <property type="match status" value="1"/>
</dbReference>
<evidence type="ECO:0000256" key="1">
    <source>
        <dbReference type="PROSITE-ProRule" id="PRU00023"/>
    </source>
</evidence>
<gene>
    <name evidence="3" type="ORF">AKO1_004153</name>
</gene>
<dbReference type="EMBL" id="JAOPGA020001346">
    <property type="protein sequence ID" value="KAL0487485.1"/>
    <property type="molecule type" value="Genomic_DNA"/>
</dbReference>
<dbReference type="PROSITE" id="PS50086">
    <property type="entry name" value="TBC_RABGAP"/>
    <property type="match status" value="1"/>
</dbReference>
<dbReference type="Pfam" id="PF00566">
    <property type="entry name" value="RabGAP-TBC"/>
    <property type="match status" value="1"/>
</dbReference>
<evidence type="ECO:0000259" key="2">
    <source>
        <dbReference type="PROSITE" id="PS50086"/>
    </source>
</evidence>
<dbReference type="Gene3D" id="1.10.8.270">
    <property type="entry name" value="putative rabgap domain of human tbc1 domain family member 14 like domains"/>
    <property type="match status" value="1"/>
</dbReference>
<organism evidence="3 4">
    <name type="scientific">Acrasis kona</name>
    <dbReference type="NCBI Taxonomy" id="1008807"/>
    <lineage>
        <taxon>Eukaryota</taxon>
        <taxon>Discoba</taxon>
        <taxon>Heterolobosea</taxon>
        <taxon>Tetramitia</taxon>
        <taxon>Eutetramitia</taxon>
        <taxon>Acrasidae</taxon>
        <taxon>Acrasis</taxon>
    </lineage>
</organism>
<dbReference type="SUPFAM" id="SSF47923">
    <property type="entry name" value="Ypt/Rab-GAP domain of gyp1p"/>
    <property type="match status" value="2"/>
</dbReference>
<keyword evidence="1" id="KW-0040">ANK repeat</keyword>
<dbReference type="Pfam" id="PF12796">
    <property type="entry name" value="Ank_2"/>
    <property type="match status" value="1"/>
</dbReference>
<dbReference type="InterPro" id="IPR050302">
    <property type="entry name" value="Rab_GAP_TBC_domain"/>
</dbReference>
<keyword evidence="4" id="KW-1185">Reference proteome</keyword>
<dbReference type="FunFam" id="1.10.8.270:FF:000016">
    <property type="entry name" value="TBC1 domain family member 2A"/>
    <property type="match status" value="1"/>
</dbReference>
<feature type="domain" description="Rab-GAP TBC" evidence="2">
    <location>
        <begin position="253"/>
        <end position="443"/>
    </location>
</feature>
<dbReference type="Gene3D" id="1.25.40.20">
    <property type="entry name" value="Ankyrin repeat-containing domain"/>
    <property type="match status" value="1"/>
</dbReference>
<dbReference type="PANTHER" id="PTHR47219">
    <property type="entry name" value="RAB GTPASE-ACTIVATING PROTEIN 1-LIKE"/>
    <property type="match status" value="1"/>
</dbReference>
<dbReference type="PROSITE" id="PS50297">
    <property type="entry name" value="ANK_REP_REGION"/>
    <property type="match status" value="2"/>
</dbReference>
<dbReference type="InterPro" id="IPR000195">
    <property type="entry name" value="Rab-GAP-TBC_dom"/>
</dbReference>
<dbReference type="InterPro" id="IPR002110">
    <property type="entry name" value="Ankyrin_rpt"/>
</dbReference>
<name>A0AAW2ZFA4_9EUKA</name>
<evidence type="ECO:0000313" key="4">
    <source>
        <dbReference type="Proteomes" id="UP001431209"/>
    </source>
</evidence>
<dbReference type="PROSITE" id="PS50088">
    <property type="entry name" value="ANK_REPEAT"/>
    <property type="match status" value="2"/>
</dbReference>
<evidence type="ECO:0000313" key="3">
    <source>
        <dbReference type="EMBL" id="KAL0487485.1"/>
    </source>
</evidence>
<dbReference type="InterPro" id="IPR036770">
    <property type="entry name" value="Ankyrin_rpt-contain_sf"/>
</dbReference>